<keyword evidence="2" id="KW-0238">DNA-binding</keyword>
<keyword evidence="3" id="KW-0804">Transcription</keyword>
<dbReference type="SUPFAM" id="SSF46689">
    <property type="entry name" value="Homeodomain-like"/>
    <property type="match status" value="2"/>
</dbReference>
<reference evidence="5 6" key="1">
    <citation type="submission" date="2016-04" db="EMBL/GenBank/DDBJ databases">
        <authorList>
            <person name="Chen L."/>
            <person name="Zhuang W."/>
            <person name="Wang G."/>
        </authorList>
    </citation>
    <scope>NUCLEOTIDE SEQUENCE [LARGE SCALE GENOMIC DNA]</scope>
    <source>
        <strain evidence="6">GR20</strain>
    </source>
</reference>
<dbReference type="Pfam" id="PF02311">
    <property type="entry name" value="AraC_binding"/>
    <property type="match status" value="1"/>
</dbReference>
<dbReference type="Gene3D" id="1.10.10.60">
    <property type="entry name" value="Homeodomain-like"/>
    <property type="match status" value="2"/>
</dbReference>
<evidence type="ECO:0000313" key="5">
    <source>
        <dbReference type="EMBL" id="OQP39216.1"/>
    </source>
</evidence>
<dbReference type="Pfam" id="PF12833">
    <property type="entry name" value="HTH_18"/>
    <property type="match status" value="1"/>
</dbReference>
<gene>
    <name evidence="5" type="ORF">A4D02_17985</name>
</gene>
<name>A0ABX3NM14_9BACT</name>
<comment type="caution">
    <text evidence="5">The sequence shown here is derived from an EMBL/GenBank/DDBJ whole genome shotgun (WGS) entry which is preliminary data.</text>
</comment>
<proteinExistence type="predicted"/>
<evidence type="ECO:0000256" key="1">
    <source>
        <dbReference type="ARBA" id="ARBA00023015"/>
    </source>
</evidence>
<keyword evidence="1" id="KW-0805">Transcription regulation</keyword>
<dbReference type="PROSITE" id="PS01124">
    <property type="entry name" value="HTH_ARAC_FAMILY_2"/>
    <property type="match status" value="1"/>
</dbReference>
<dbReference type="PANTHER" id="PTHR43280">
    <property type="entry name" value="ARAC-FAMILY TRANSCRIPTIONAL REGULATOR"/>
    <property type="match status" value="1"/>
</dbReference>
<feature type="domain" description="HTH araC/xylS-type" evidence="4">
    <location>
        <begin position="191"/>
        <end position="289"/>
    </location>
</feature>
<dbReference type="PROSITE" id="PS00041">
    <property type="entry name" value="HTH_ARAC_FAMILY_1"/>
    <property type="match status" value="1"/>
</dbReference>
<dbReference type="PRINTS" id="PR00032">
    <property type="entry name" value="HTHARAC"/>
</dbReference>
<dbReference type="RefSeq" id="WP_014217011.1">
    <property type="nucleotide sequence ID" value="NZ_LWBO01000084.1"/>
</dbReference>
<dbReference type="Proteomes" id="UP000192277">
    <property type="component" value="Unassembled WGS sequence"/>
</dbReference>
<dbReference type="InterPro" id="IPR037923">
    <property type="entry name" value="HTH-like"/>
</dbReference>
<dbReference type="Gene3D" id="2.60.120.280">
    <property type="entry name" value="Regulatory protein AraC"/>
    <property type="match status" value="1"/>
</dbReference>
<evidence type="ECO:0000256" key="2">
    <source>
        <dbReference type="ARBA" id="ARBA00023125"/>
    </source>
</evidence>
<dbReference type="InterPro" id="IPR003313">
    <property type="entry name" value="AraC-bd"/>
</dbReference>
<dbReference type="PANTHER" id="PTHR43280:SF30">
    <property type="entry name" value="MMSAB OPERON REGULATORY PROTEIN"/>
    <property type="match status" value="1"/>
</dbReference>
<evidence type="ECO:0000256" key="3">
    <source>
        <dbReference type="ARBA" id="ARBA00023163"/>
    </source>
</evidence>
<dbReference type="InterPro" id="IPR009057">
    <property type="entry name" value="Homeodomain-like_sf"/>
</dbReference>
<dbReference type="SUPFAM" id="SSF51215">
    <property type="entry name" value="Regulatory protein AraC"/>
    <property type="match status" value="1"/>
</dbReference>
<keyword evidence="6" id="KW-1185">Reference proteome</keyword>
<dbReference type="EMBL" id="LWBO01000084">
    <property type="protein sequence ID" value="OQP39216.1"/>
    <property type="molecule type" value="Genomic_DNA"/>
</dbReference>
<organism evidence="5 6">
    <name type="scientific">Niastella koreensis</name>
    <dbReference type="NCBI Taxonomy" id="354356"/>
    <lineage>
        <taxon>Bacteria</taxon>
        <taxon>Pseudomonadati</taxon>
        <taxon>Bacteroidota</taxon>
        <taxon>Chitinophagia</taxon>
        <taxon>Chitinophagales</taxon>
        <taxon>Chitinophagaceae</taxon>
        <taxon>Niastella</taxon>
    </lineage>
</organism>
<dbReference type="InterPro" id="IPR018062">
    <property type="entry name" value="HTH_AraC-typ_CS"/>
</dbReference>
<dbReference type="InterPro" id="IPR018060">
    <property type="entry name" value="HTH_AraC"/>
</dbReference>
<evidence type="ECO:0000259" key="4">
    <source>
        <dbReference type="PROSITE" id="PS01124"/>
    </source>
</evidence>
<evidence type="ECO:0000313" key="6">
    <source>
        <dbReference type="Proteomes" id="UP000192277"/>
    </source>
</evidence>
<accession>A0ABX3NM14</accession>
<dbReference type="InterPro" id="IPR020449">
    <property type="entry name" value="Tscrpt_reg_AraC-type_HTH"/>
</dbReference>
<dbReference type="SMART" id="SM00342">
    <property type="entry name" value="HTH_ARAC"/>
    <property type="match status" value="1"/>
</dbReference>
<protein>
    <submittedName>
        <fullName evidence="5">AraC family transcriptional regulator</fullName>
    </submittedName>
</protein>
<sequence>MVNFYKYLPVSTTDESWGLNVLNTGCTHIVAGSPYPNDTHPAHHNFNWEKGRVLHEFQVIYITKGSGLFESKSGGKQAITAGSIILLFPEERHRYKPDKKTGWDEYWVGFTGPIAKNLFNKKFFTPANPVIPVGYQETLLNLFQEIIDKTQEEKAGYQPLIAGTVLHLLGTVYSLSQQEKFSGQDVEAIVDKARLLFRSNIEQNISPVDVAHELQISYSRFRKIFKEYTGLAPGQFQIQLKIHKAKELLTHTRKSVKEIAFELNFESNFYFSKLFKEKTGITPIQFRNKQSK</sequence>